<dbReference type="SUPFAM" id="SSF52540">
    <property type="entry name" value="P-loop containing nucleoside triphosphate hydrolases"/>
    <property type="match status" value="1"/>
</dbReference>
<feature type="domain" description="Dynamin N-terminal" evidence="1">
    <location>
        <begin position="241"/>
        <end position="440"/>
    </location>
</feature>
<organism evidence="2 3">
    <name type="scientific">Onychostoma macrolepis</name>
    <dbReference type="NCBI Taxonomy" id="369639"/>
    <lineage>
        <taxon>Eukaryota</taxon>
        <taxon>Metazoa</taxon>
        <taxon>Chordata</taxon>
        <taxon>Craniata</taxon>
        <taxon>Vertebrata</taxon>
        <taxon>Euteleostomi</taxon>
        <taxon>Actinopterygii</taxon>
        <taxon>Neopterygii</taxon>
        <taxon>Teleostei</taxon>
        <taxon>Ostariophysi</taxon>
        <taxon>Cypriniformes</taxon>
        <taxon>Cyprinidae</taxon>
        <taxon>Acrossocheilinae</taxon>
        <taxon>Onychostoma</taxon>
    </lineage>
</organism>
<dbReference type="PANTHER" id="PTHR47308">
    <property type="entry name" value="NUCLEAR GTPASE SLIP-GC"/>
    <property type="match status" value="1"/>
</dbReference>
<proteinExistence type="predicted"/>
<dbReference type="EMBL" id="JAAMOB010000019">
    <property type="protein sequence ID" value="KAF4100697.1"/>
    <property type="molecule type" value="Genomic_DNA"/>
</dbReference>
<sequence>MDQHEEKNSALDCSLKIQLTPEILETHIRRLRIRTTMYAVVTLQDSDEVMVAPSNWLSEDKKQCYWPPFKSTGKYLEAVKNHLEPSTGKKPWEKIAILFHSEYGTYEQAKEKQAAMTEEKEQPVKTRKQVVETSPLSPVLSQSALSGISTHGILSKNIHHTMVNKGIKRKREPCDLHTSAKFNSDIFVLKMVKQIMAEVKIRIQNINSTVQTTIEQKNNILDAIAKMNDIMDEDNKRKETIGVFGKTGEGKSSLLNAILGLDYLLPSGSFGACTSVVTQVEANQTDSNYTAEIELISKEEWENEISSTDSRDEERITAVYGADADKKTLEELKKDDKYAEIDNLLSTMKKTISHTEVSEFRNDVACYIQHNASGCGGCYWPLVKSVTIKIPGCHELLEHIVLLDIPGTGDCNKIRDDLWKTKLRECSSVWVVSDIIRAITDGDPWGIIQHCIQDLGPGGECKNINFICTRTDVMYSNEYLRSERLSGDEISVSNLKTWCILHRNNRAKEIVKKKFENLENMKSKARFIPDVFTVSSKTYLDKNPHLEPIKTEIPKLQEVLKNTNKRIKQELTRDYVNAAKGVLSFVQSIQLDTDEKMVEIKGLVRKNLQENLAKALKELNCQFDLLYKIMDQCLSKGVEKSVKLCVDSKNSMIASVAPNDKRGFHKTLQALYKNKGCYWPKNRDAPLDLNMCLAEHMHDNIDAEFNLIFLVDDNNKSGMSVQEQIDKFGIIQSGTAYSPSSMLYHMENFIKTEETKVKALLKREVVDRKKKIYSSIQTTIQNQMTAGYEQAAKLKGNNAMKKREKKITQTIELLKHSMFKDAKMEVLNQFMELRKHICKTLKSELNRSVESSLSQTTKTTLMDVSSEIEKLERLSRQLSD</sequence>
<evidence type="ECO:0000313" key="2">
    <source>
        <dbReference type="EMBL" id="KAF4100697.1"/>
    </source>
</evidence>
<dbReference type="InterPro" id="IPR053082">
    <property type="entry name" value="Nuclear_GTPase_SLIP-GC"/>
</dbReference>
<protein>
    <recommendedName>
        <fullName evidence="1">Dynamin N-terminal domain-containing protein</fullName>
    </recommendedName>
</protein>
<evidence type="ECO:0000313" key="3">
    <source>
        <dbReference type="Proteomes" id="UP000579812"/>
    </source>
</evidence>
<evidence type="ECO:0000259" key="1">
    <source>
        <dbReference type="Pfam" id="PF00350"/>
    </source>
</evidence>
<dbReference type="GO" id="GO:0003924">
    <property type="term" value="F:GTPase activity"/>
    <property type="evidence" value="ECO:0007669"/>
    <property type="project" value="TreeGrafter"/>
</dbReference>
<dbReference type="Gene3D" id="3.40.50.300">
    <property type="entry name" value="P-loop containing nucleotide triphosphate hydrolases"/>
    <property type="match status" value="1"/>
</dbReference>
<dbReference type="AlphaFoldDB" id="A0A7J6C0B8"/>
<dbReference type="InterPro" id="IPR027417">
    <property type="entry name" value="P-loop_NTPase"/>
</dbReference>
<comment type="caution">
    <text evidence="2">The sequence shown here is derived from an EMBL/GenBank/DDBJ whole genome shotgun (WGS) entry which is preliminary data.</text>
</comment>
<dbReference type="InterPro" id="IPR045063">
    <property type="entry name" value="Dynamin_N"/>
</dbReference>
<keyword evidence="3" id="KW-1185">Reference proteome</keyword>
<dbReference type="Pfam" id="PF00350">
    <property type="entry name" value="Dynamin_N"/>
    <property type="match status" value="1"/>
</dbReference>
<dbReference type="PANTHER" id="PTHR47308:SF1">
    <property type="entry name" value="NUCLEAR GTPASE SLIP-GC"/>
    <property type="match status" value="1"/>
</dbReference>
<dbReference type="Proteomes" id="UP000579812">
    <property type="component" value="Unassembled WGS sequence"/>
</dbReference>
<gene>
    <name evidence="2" type="ORF">G5714_018893</name>
</gene>
<name>A0A7J6C0B8_9TELE</name>
<accession>A0A7J6C0B8</accession>
<reference evidence="2 3" key="1">
    <citation type="submission" date="2020-04" db="EMBL/GenBank/DDBJ databases">
        <title>Chromosome-level genome assembly of a cyprinid fish Onychostoma macrolepis by integration of Nanopore Sequencing, Bionano and Hi-C technology.</title>
        <authorList>
            <person name="Wang D."/>
        </authorList>
    </citation>
    <scope>NUCLEOTIDE SEQUENCE [LARGE SCALE GENOMIC DNA]</scope>
    <source>
        <strain evidence="2">SWU-2019</strain>
        <tissue evidence="2">Muscle</tissue>
    </source>
</reference>